<accession>A0ABZ1TQY9</accession>
<protein>
    <recommendedName>
        <fullName evidence="3">ParB/Spo0J HTH domain-containing protein</fullName>
    </recommendedName>
</protein>
<keyword evidence="2" id="KW-1185">Reference proteome</keyword>
<name>A0ABZ1TQY9_STRVG</name>
<dbReference type="Proteomes" id="UP001432039">
    <property type="component" value="Plasmid unnamed1"/>
</dbReference>
<evidence type="ECO:0000313" key="1">
    <source>
        <dbReference type="EMBL" id="WUQ18250.1"/>
    </source>
</evidence>
<evidence type="ECO:0000313" key="2">
    <source>
        <dbReference type="Proteomes" id="UP001432039"/>
    </source>
</evidence>
<sequence>MSKKLVAQGLEGLKVETAQRVSRIPRAADADRDPALPQQFQPAEPPAVVPALMPPAFETAALDGMDQDKQVETLEAAYWDADRAEVRSFQLAKMQGSVLKGELLQLLLDRRAHEHRGLTVGDYAETLGIKRQYVYDLIGAAQDIRALAPLIEETSTPVVASQAAVLAPLYRADPEAAGLVLQAAKDSGKLSAASLTEAAQELGLLPRAEVAQAPKPPLPPAPASISDATGRLAFADAYRVLAPKRIEQLVQEDAGAVLRQAEAIETEIAKIQRRVDAAKKAAQKALGSGA</sequence>
<dbReference type="RefSeq" id="WP_328966195.1">
    <property type="nucleotide sequence ID" value="NZ_CP108091.1"/>
</dbReference>
<evidence type="ECO:0008006" key="3">
    <source>
        <dbReference type="Google" id="ProtNLM"/>
    </source>
</evidence>
<proteinExistence type="predicted"/>
<gene>
    <name evidence="1" type="ORF">OG517_43290</name>
</gene>
<dbReference type="EMBL" id="CP108091">
    <property type="protein sequence ID" value="WUQ18250.1"/>
    <property type="molecule type" value="Genomic_DNA"/>
</dbReference>
<reference evidence="1" key="1">
    <citation type="submission" date="2022-10" db="EMBL/GenBank/DDBJ databases">
        <title>The complete genomes of actinobacterial strains from the NBC collection.</title>
        <authorList>
            <person name="Joergensen T.S."/>
            <person name="Alvarez Arevalo M."/>
            <person name="Sterndorff E.B."/>
            <person name="Faurdal D."/>
            <person name="Vuksanovic O."/>
            <person name="Mourched A.-S."/>
            <person name="Charusanti P."/>
            <person name="Shaw S."/>
            <person name="Blin K."/>
            <person name="Weber T."/>
        </authorList>
    </citation>
    <scope>NUCLEOTIDE SEQUENCE</scope>
    <source>
        <strain evidence="1">NBC_00248</strain>
        <plasmid evidence="1">unnamed1</plasmid>
    </source>
</reference>
<keyword evidence="1" id="KW-0614">Plasmid</keyword>
<geneLocation type="plasmid" evidence="1 2">
    <name>unnamed1</name>
</geneLocation>
<organism evidence="1 2">
    <name type="scientific">Streptomyces virginiae</name>
    <name type="common">Streptomyces cinnamonensis</name>
    <dbReference type="NCBI Taxonomy" id="1961"/>
    <lineage>
        <taxon>Bacteria</taxon>
        <taxon>Bacillati</taxon>
        <taxon>Actinomycetota</taxon>
        <taxon>Actinomycetes</taxon>
        <taxon>Kitasatosporales</taxon>
        <taxon>Streptomycetaceae</taxon>
        <taxon>Streptomyces</taxon>
    </lineage>
</organism>